<organism evidence="2 3">
    <name type="scientific">Pleuronectes platessa</name>
    <name type="common">European plaice</name>
    <dbReference type="NCBI Taxonomy" id="8262"/>
    <lineage>
        <taxon>Eukaryota</taxon>
        <taxon>Metazoa</taxon>
        <taxon>Chordata</taxon>
        <taxon>Craniata</taxon>
        <taxon>Vertebrata</taxon>
        <taxon>Euteleostomi</taxon>
        <taxon>Actinopterygii</taxon>
        <taxon>Neopterygii</taxon>
        <taxon>Teleostei</taxon>
        <taxon>Neoteleostei</taxon>
        <taxon>Acanthomorphata</taxon>
        <taxon>Carangaria</taxon>
        <taxon>Pleuronectiformes</taxon>
        <taxon>Pleuronectoidei</taxon>
        <taxon>Pleuronectidae</taxon>
        <taxon>Pleuronectes</taxon>
    </lineage>
</organism>
<dbReference type="EMBL" id="CADEAL010003917">
    <property type="protein sequence ID" value="CAB1446486.1"/>
    <property type="molecule type" value="Genomic_DNA"/>
</dbReference>
<evidence type="ECO:0000256" key="1">
    <source>
        <dbReference type="SAM" id="MobiDB-lite"/>
    </source>
</evidence>
<sequence length="140" mass="15250">MVGWGCGSPERESSALDCPLHLTVEVGEAEIHHEQHLTPPDDTLGALNRNRHRKSFISTEGAISAVVLREVLHVGQSMTGQHGLINGGPHGTEQAHWRRLWLRGRVVVLQPEGRQFDSQSDPSACRGVLGQDAEAQMAPP</sequence>
<name>A0A9N7V6A1_PLEPL</name>
<protein>
    <submittedName>
        <fullName evidence="2">Uncharacterized protein</fullName>
    </submittedName>
</protein>
<proteinExistence type="predicted"/>
<comment type="caution">
    <text evidence="2">The sequence shown here is derived from an EMBL/GenBank/DDBJ whole genome shotgun (WGS) entry which is preliminary data.</text>
</comment>
<evidence type="ECO:0000313" key="3">
    <source>
        <dbReference type="Proteomes" id="UP001153269"/>
    </source>
</evidence>
<dbReference type="Proteomes" id="UP001153269">
    <property type="component" value="Unassembled WGS sequence"/>
</dbReference>
<accession>A0A9N7V6A1</accession>
<reference evidence="2" key="1">
    <citation type="submission" date="2020-03" db="EMBL/GenBank/DDBJ databases">
        <authorList>
            <person name="Weist P."/>
        </authorList>
    </citation>
    <scope>NUCLEOTIDE SEQUENCE</scope>
</reference>
<evidence type="ECO:0000313" key="2">
    <source>
        <dbReference type="EMBL" id="CAB1446486.1"/>
    </source>
</evidence>
<feature type="region of interest" description="Disordered" evidence="1">
    <location>
        <begin position="114"/>
        <end position="140"/>
    </location>
</feature>
<keyword evidence="3" id="KW-1185">Reference proteome</keyword>
<gene>
    <name evidence="2" type="ORF">PLEPLA_LOCUS34212</name>
</gene>
<dbReference type="AlphaFoldDB" id="A0A9N7V6A1"/>